<evidence type="ECO:0000313" key="2">
    <source>
        <dbReference type="Proteomes" id="UP000887159"/>
    </source>
</evidence>
<sequence>MGWSQADAARRFNVSRSALSSLKSISNRSICVQKTCSRATSSYNNCKRPFYRSFGPKEKKDFCAAACSIREKNIR</sequence>
<protein>
    <submittedName>
        <fullName evidence="1">Uncharacterized protein</fullName>
    </submittedName>
</protein>
<name>A0A8X6RAJ4_TRICX</name>
<accession>A0A8X6RAJ4</accession>
<reference evidence="1" key="1">
    <citation type="submission" date="2020-08" db="EMBL/GenBank/DDBJ databases">
        <title>Multicomponent nature underlies the extraordinary mechanical properties of spider dragline silk.</title>
        <authorList>
            <person name="Kono N."/>
            <person name="Nakamura H."/>
            <person name="Mori M."/>
            <person name="Yoshida Y."/>
            <person name="Ohtoshi R."/>
            <person name="Malay A.D."/>
            <person name="Moran D.A.P."/>
            <person name="Tomita M."/>
            <person name="Numata K."/>
            <person name="Arakawa K."/>
        </authorList>
    </citation>
    <scope>NUCLEOTIDE SEQUENCE</scope>
</reference>
<dbReference type="EMBL" id="BMAU01021101">
    <property type="protein sequence ID" value="GFX90550.1"/>
    <property type="molecule type" value="Genomic_DNA"/>
</dbReference>
<gene>
    <name evidence="1" type="ORF">TNCV_4335531</name>
</gene>
<keyword evidence="2" id="KW-1185">Reference proteome</keyword>
<dbReference type="AlphaFoldDB" id="A0A8X6RAJ4"/>
<organism evidence="1 2">
    <name type="scientific">Trichonephila clavipes</name>
    <name type="common">Golden silk orbweaver</name>
    <name type="synonym">Nephila clavipes</name>
    <dbReference type="NCBI Taxonomy" id="2585209"/>
    <lineage>
        <taxon>Eukaryota</taxon>
        <taxon>Metazoa</taxon>
        <taxon>Ecdysozoa</taxon>
        <taxon>Arthropoda</taxon>
        <taxon>Chelicerata</taxon>
        <taxon>Arachnida</taxon>
        <taxon>Araneae</taxon>
        <taxon>Araneomorphae</taxon>
        <taxon>Entelegynae</taxon>
        <taxon>Araneoidea</taxon>
        <taxon>Nephilidae</taxon>
        <taxon>Trichonephila</taxon>
    </lineage>
</organism>
<proteinExistence type="predicted"/>
<evidence type="ECO:0000313" key="1">
    <source>
        <dbReference type="EMBL" id="GFX90550.1"/>
    </source>
</evidence>
<comment type="caution">
    <text evidence="1">The sequence shown here is derived from an EMBL/GenBank/DDBJ whole genome shotgun (WGS) entry which is preliminary data.</text>
</comment>
<dbReference type="Proteomes" id="UP000887159">
    <property type="component" value="Unassembled WGS sequence"/>
</dbReference>